<dbReference type="EMBL" id="CP012036">
    <property type="protein sequence ID" value="ALF52964.1"/>
    <property type="molecule type" value="Genomic_DNA"/>
</dbReference>
<dbReference type="PATRIC" id="fig|224013.5.peg.2195"/>
<reference evidence="2" key="1">
    <citation type="submission" date="2015-07" db="EMBL/GenBank/DDBJ databases">
        <title>Genome Of Nitrogen-Fixing Cyanobacterium Nostoc piscinale CENA21 From Solimoes/Amazon River Floodplain Sediments And Comparative Genomics To Uncover Biosynthetic Natural Products Potential.</title>
        <authorList>
            <person name="Leao T.F."/>
            <person name="Leao P.N."/>
            <person name="Guimaraes P.I."/>
            <person name="de Melo A.G.C."/>
            <person name="Ramos R.T.J."/>
            <person name="Silva A."/>
            <person name="Fiore M.F."/>
            <person name="Schneider M.P.C."/>
        </authorList>
    </citation>
    <scope>NUCLEOTIDE SEQUENCE [LARGE SCALE GENOMIC DNA]</scope>
    <source>
        <strain evidence="2">CENA21</strain>
    </source>
</reference>
<accession>A0A0M4TVC7</accession>
<evidence type="ECO:0000313" key="2">
    <source>
        <dbReference type="Proteomes" id="UP000062645"/>
    </source>
</evidence>
<reference evidence="1 2" key="2">
    <citation type="journal article" date="2016" name="Genome Announc.">
        <title>Draft Genome Sequence of the N2-Fixing Cyanobacterium Nostoc piscinale CENA21, Isolated from the Brazilian Amazon Floodplain.</title>
        <authorList>
            <person name="Leao T."/>
            <person name="Guimaraes P.I."/>
            <person name="de Melo A.G."/>
            <person name="Ramos R.T."/>
            <person name="Leao P.N."/>
            <person name="Silva A."/>
            <person name="Fiore M.F."/>
            <person name="Schneider M.P."/>
        </authorList>
    </citation>
    <scope>NUCLEOTIDE SEQUENCE [LARGE SCALE GENOMIC DNA]</scope>
    <source>
        <strain evidence="1 2">CENA21</strain>
    </source>
</reference>
<sequence>MIADSSPAVIRAQGSNRPYVRYGAGTRGGGTQYNFTAPITADTPTNLKTKVTSIIARQKRICWWWIWSDLV</sequence>
<dbReference type="STRING" id="224013.ACX27_09045"/>
<name>A0A0M4TVC7_9NOSO</name>
<dbReference type="KEGG" id="npz:ACX27_09045"/>
<protein>
    <submittedName>
        <fullName evidence="1">Uncharacterized protein</fullName>
    </submittedName>
</protein>
<evidence type="ECO:0000313" key="1">
    <source>
        <dbReference type="EMBL" id="ALF52964.1"/>
    </source>
</evidence>
<gene>
    <name evidence="1" type="ORF">ACX27_09045</name>
</gene>
<keyword evidence="2" id="KW-1185">Reference proteome</keyword>
<dbReference type="AlphaFoldDB" id="A0A0M4TVC7"/>
<organism evidence="1 2">
    <name type="scientific">Nostoc piscinale CENA21</name>
    <dbReference type="NCBI Taxonomy" id="224013"/>
    <lineage>
        <taxon>Bacteria</taxon>
        <taxon>Bacillati</taxon>
        <taxon>Cyanobacteriota</taxon>
        <taxon>Cyanophyceae</taxon>
        <taxon>Nostocales</taxon>
        <taxon>Nostocaceae</taxon>
        <taxon>Nostoc</taxon>
    </lineage>
</organism>
<dbReference type="OrthoDB" id="486520at2"/>
<dbReference type="Proteomes" id="UP000062645">
    <property type="component" value="Chromosome"/>
</dbReference>
<proteinExistence type="predicted"/>